<evidence type="ECO:0000313" key="1">
    <source>
        <dbReference type="EMBL" id="PPQ28945.1"/>
    </source>
</evidence>
<reference evidence="1 2" key="1">
    <citation type="journal article" date="2018" name="Arch. Microbiol.">
        <title>New insights into the metabolic potential of the phototrophic purple bacterium Rhodopila globiformis DSM 161(T) from its draft genome sequence and evidence for a vanadium-dependent nitrogenase.</title>
        <authorList>
            <person name="Imhoff J.F."/>
            <person name="Rahn T."/>
            <person name="Kunzel S."/>
            <person name="Neulinger S.C."/>
        </authorList>
    </citation>
    <scope>NUCLEOTIDE SEQUENCE [LARGE SCALE GENOMIC DNA]</scope>
    <source>
        <strain evidence="1 2">DSM 16996</strain>
    </source>
</reference>
<comment type="caution">
    <text evidence="1">The sequence shown here is derived from an EMBL/GenBank/DDBJ whole genome shotgun (WGS) entry which is preliminary data.</text>
</comment>
<dbReference type="OrthoDB" id="338827at2"/>
<evidence type="ECO:0000313" key="2">
    <source>
        <dbReference type="Proteomes" id="UP000239089"/>
    </source>
</evidence>
<dbReference type="InterPro" id="IPR012334">
    <property type="entry name" value="Pectin_lyas_fold"/>
</dbReference>
<name>A0A2S6N2U1_9HYPH</name>
<sequence length="323" mass="32356">MALADNINAAAAALVAENTTLQALIAQFQSTIPAEALVADIIAGTADNLYISPAKFLAFLQAPGTNAVKQAISQTNTAPANAFFINPAIGSDSNPGTAATAPWKTTDHAASYLSQFSSPGLTLNIAAGTYDNLTLGASGISNWIVNCAGAGQTIFNTQSPTGFSVSAVNTNLSLSGCTIQSSAGSGLIADQSAVVHISNCNFGPTAANGQIDVNGAAALYLKGNVQASGASGWFADAAQGASIIFGGVGAPLALSYSGSSYAIANMCCGAAGTLSFASGYVTFNGTPTGKRFAIEFAELNTQGQGEYWIPGTIAGTNTNGLLK</sequence>
<evidence type="ECO:0008006" key="3">
    <source>
        <dbReference type="Google" id="ProtNLM"/>
    </source>
</evidence>
<gene>
    <name evidence="1" type="ORF">CCR94_16270</name>
</gene>
<organism evidence="1 2">
    <name type="scientific">Rhodoblastus sphagnicola</name>
    <dbReference type="NCBI Taxonomy" id="333368"/>
    <lineage>
        <taxon>Bacteria</taxon>
        <taxon>Pseudomonadati</taxon>
        <taxon>Pseudomonadota</taxon>
        <taxon>Alphaproteobacteria</taxon>
        <taxon>Hyphomicrobiales</taxon>
        <taxon>Rhodoblastaceae</taxon>
        <taxon>Rhodoblastus</taxon>
    </lineage>
</organism>
<dbReference type="SUPFAM" id="SSF51126">
    <property type="entry name" value="Pectin lyase-like"/>
    <property type="match status" value="1"/>
</dbReference>
<accession>A0A2S6N2U1</accession>
<keyword evidence="2" id="KW-1185">Reference proteome</keyword>
<dbReference type="Proteomes" id="UP000239089">
    <property type="component" value="Unassembled WGS sequence"/>
</dbReference>
<dbReference type="Gene3D" id="2.160.20.10">
    <property type="entry name" value="Single-stranded right-handed beta-helix, Pectin lyase-like"/>
    <property type="match status" value="1"/>
</dbReference>
<dbReference type="InterPro" id="IPR011050">
    <property type="entry name" value="Pectin_lyase_fold/virulence"/>
</dbReference>
<dbReference type="AlphaFoldDB" id="A0A2S6N2U1"/>
<protein>
    <recommendedName>
        <fullName evidence="3">DUF1565 domain-containing protein</fullName>
    </recommendedName>
</protein>
<proteinExistence type="predicted"/>
<dbReference type="EMBL" id="NHSJ01000100">
    <property type="protein sequence ID" value="PPQ28945.1"/>
    <property type="molecule type" value="Genomic_DNA"/>
</dbReference>
<dbReference type="RefSeq" id="WP_104508902.1">
    <property type="nucleotide sequence ID" value="NZ_JACIGC010000011.1"/>
</dbReference>